<dbReference type="PANTHER" id="PTHR37304">
    <property type="entry name" value="MEMBRANE PROTEIN-RELATED"/>
    <property type="match status" value="1"/>
</dbReference>
<protein>
    <recommendedName>
        <fullName evidence="4">DUF378 domain-containing protein</fullName>
    </recommendedName>
</protein>
<accession>A0A1G2K9H7</accession>
<feature type="transmembrane region" description="Helical" evidence="1">
    <location>
        <begin position="41"/>
        <end position="57"/>
    </location>
</feature>
<keyword evidence="1" id="KW-1133">Transmembrane helix</keyword>
<evidence type="ECO:0000313" key="2">
    <source>
        <dbReference type="EMBL" id="OGZ96124.1"/>
    </source>
</evidence>
<dbReference type="Proteomes" id="UP000178574">
    <property type="component" value="Unassembled WGS sequence"/>
</dbReference>
<dbReference type="Pfam" id="PF04070">
    <property type="entry name" value="DUF378"/>
    <property type="match status" value="1"/>
</dbReference>
<comment type="caution">
    <text evidence="2">The sequence shown here is derived from an EMBL/GenBank/DDBJ whole genome shotgun (WGS) entry which is preliminary data.</text>
</comment>
<dbReference type="EMBL" id="MHQD01000019">
    <property type="protein sequence ID" value="OGZ96124.1"/>
    <property type="molecule type" value="Genomic_DNA"/>
</dbReference>
<sequence length="73" mass="7908">MKALHMVTFIFLAIGGLNWGFSAFGYNVVNRILGGWPQIEQAVYVLVGLSAVIELVMHPKNCKACVSPGTTPM</sequence>
<dbReference type="PANTHER" id="PTHR37304:SF1">
    <property type="entry name" value="MEMBRANE PROTEIN"/>
    <property type="match status" value="1"/>
</dbReference>
<keyword evidence="1" id="KW-0812">Transmembrane</keyword>
<organism evidence="2 3">
    <name type="scientific">Candidatus Sungbacteria bacterium RIFCSPHIGHO2_01_FULL_50_25</name>
    <dbReference type="NCBI Taxonomy" id="1802265"/>
    <lineage>
        <taxon>Bacteria</taxon>
        <taxon>Candidatus Sungiibacteriota</taxon>
    </lineage>
</organism>
<proteinExistence type="predicted"/>
<evidence type="ECO:0000313" key="3">
    <source>
        <dbReference type="Proteomes" id="UP000178574"/>
    </source>
</evidence>
<name>A0A1G2K9H7_9BACT</name>
<evidence type="ECO:0000256" key="1">
    <source>
        <dbReference type="SAM" id="Phobius"/>
    </source>
</evidence>
<reference evidence="2 3" key="1">
    <citation type="journal article" date="2016" name="Nat. Commun.">
        <title>Thousands of microbial genomes shed light on interconnected biogeochemical processes in an aquifer system.</title>
        <authorList>
            <person name="Anantharaman K."/>
            <person name="Brown C.T."/>
            <person name="Hug L.A."/>
            <person name="Sharon I."/>
            <person name="Castelle C.J."/>
            <person name="Probst A.J."/>
            <person name="Thomas B.C."/>
            <person name="Singh A."/>
            <person name="Wilkins M.J."/>
            <person name="Karaoz U."/>
            <person name="Brodie E.L."/>
            <person name="Williams K.H."/>
            <person name="Hubbard S.S."/>
            <person name="Banfield J.F."/>
        </authorList>
    </citation>
    <scope>NUCLEOTIDE SEQUENCE [LARGE SCALE GENOMIC DNA]</scope>
</reference>
<dbReference type="AlphaFoldDB" id="A0A1G2K9H7"/>
<evidence type="ECO:0008006" key="4">
    <source>
        <dbReference type="Google" id="ProtNLM"/>
    </source>
</evidence>
<dbReference type="InterPro" id="IPR007211">
    <property type="entry name" value="DUF378"/>
</dbReference>
<gene>
    <name evidence="2" type="ORF">A2847_01215</name>
</gene>
<keyword evidence="1" id="KW-0472">Membrane</keyword>